<sequence length="334" mass="37783">MASFPNAPLPLVPASCCTTCTSRRTCAEFLTHHVKTPDSTSEPICRICWQPFGSLNLRLGSTDDACQVINIPNCAHVFGSACLRNLVQTGSTCCPLCRAPWFTSACGSPYESEAQKRLLSSRTAARLQIDEEAARWFHYQYQWRGYGNEGEPFDQMDMDVEDGRGRGTREEVRGMENVPAQTRHLTIRLWASFENTVKTVKEAWIQDLITDLQDTQPSPLDHRLFNRVTGQQDIYAENNPWSFRNWHQSDISISTALFRALTSVSGERIRDMLETRLLRGENGVGGWTGDGRKALLACVEEEWVAWYGDEAVRGISRVVLHVLFSMRLIGFDWP</sequence>
<gene>
    <name evidence="3" type="ORF">DDE83_006763</name>
</gene>
<keyword evidence="1" id="KW-0479">Metal-binding</keyword>
<protein>
    <recommendedName>
        <fullName evidence="2">RING-type domain-containing protein</fullName>
    </recommendedName>
</protein>
<dbReference type="AlphaFoldDB" id="A0A364MY33"/>
<dbReference type="EMBL" id="QGDH01000109">
    <property type="protein sequence ID" value="RAR06823.1"/>
    <property type="molecule type" value="Genomic_DNA"/>
</dbReference>
<evidence type="ECO:0000313" key="4">
    <source>
        <dbReference type="Proteomes" id="UP000249619"/>
    </source>
</evidence>
<dbReference type="Gene3D" id="3.30.40.10">
    <property type="entry name" value="Zinc/RING finger domain, C3HC4 (zinc finger)"/>
    <property type="match status" value="1"/>
</dbReference>
<dbReference type="SUPFAM" id="SSF57850">
    <property type="entry name" value="RING/U-box"/>
    <property type="match status" value="1"/>
</dbReference>
<dbReference type="PROSITE" id="PS50089">
    <property type="entry name" value="ZF_RING_2"/>
    <property type="match status" value="1"/>
</dbReference>
<name>A0A364MY33_STELY</name>
<organism evidence="3 4">
    <name type="scientific">Stemphylium lycopersici</name>
    <name type="common">Tomato gray leaf spot disease fungus</name>
    <name type="synonym">Thyrospora lycopersici</name>
    <dbReference type="NCBI Taxonomy" id="183478"/>
    <lineage>
        <taxon>Eukaryota</taxon>
        <taxon>Fungi</taxon>
        <taxon>Dikarya</taxon>
        <taxon>Ascomycota</taxon>
        <taxon>Pezizomycotina</taxon>
        <taxon>Dothideomycetes</taxon>
        <taxon>Pleosporomycetidae</taxon>
        <taxon>Pleosporales</taxon>
        <taxon>Pleosporineae</taxon>
        <taxon>Pleosporaceae</taxon>
        <taxon>Stemphylium</taxon>
    </lineage>
</organism>
<proteinExistence type="predicted"/>
<keyword evidence="1" id="KW-0863">Zinc-finger</keyword>
<accession>A0A364MY33</accession>
<dbReference type="Proteomes" id="UP000249619">
    <property type="component" value="Unassembled WGS sequence"/>
</dbReference>
<dbReference type="GO" id="GO:0008270">
    <property type="term" value="F:zinc ion binding"/>
    <property type="evidence" value="ECO:0007669"/>
    <property type="project" value="UniProtKB-KW"/>
</dbReference>
<evidence type="ECO:0000313" key="3">
    <source>
        <dbReference type="EMBL" id="RAR06823.1"/>
    </source>
</evidence>
<keyword evidence="1" id="KW-0862">Zinc</keyword>
<feature type="domain" description="RING-type" evidence="2">
    <location>
        <begin position="45"/>
        <end position="98"/>
    </location>
</feature>
<evidence type="ECO:0000256" key="1">
    <source>
        <dbReference type="PROSITE-ProRule" id="PRU00175"/>
    </source>
</evidence>
<reference evidence="4" key="1">
    <citation type="submission" date="2018-05" db="EMBL/GenBank/DDBJ databases">
        <title>Draft genome sequence of Stemphylium lycopersici strain CIDEFI 213.</title>
        <authorList>
            <person name="Medina R."/>
            <person name="Franco M.E.E."/>
            <person name="Lucentini C.G."/>
            <person name="Saparrat M.C.N."/>
            <person name="Balatti P.A."/>
        </authorList>
    </citation>
    <scope>NUCLEOTIDE SEQUENCE [LARGE SCALE GENOMIC DNA]</scope>
    <source>
        <strain evidence="4">CIDEFI 213</strain>
    </source>
</reference>
<dbReference type="CDD" id="cd16448">
    <property type="entry name" value="RING-H2"/>
    <property type="match status" value="1"/>
</dbReference>
<comment type="caution">
    <text evidence="3">The sequence shown here is derived from an EMBL/GenBank/DDBJ whole genome shotgun (WGS) entry which is preliminary data.</text>
</comment>
<dbReference type="InterPro" id="IPR013083">
    <property type="entry name" value="Znf_RING/FYVE/PHD"/>
</dbReference>
<evidence type="ECO:0000259" key="2">
    <source>
        <dbReference type="PROSITE" id="PS50089"/>
    </source>
</evidence>
<keyword evidence="4" id="KW-1185">Reference proteome</keyword>
<dbReference type="InterPro" id="IPR001841">
    <property type="entry name" value="Znf_RING"/>
</dbReference>